<dbReference type="EMBL" id="KQ086219">
    <property type="protein sequence ID" value="KLO06290.1"/>
    <property type="molecule type" value="Genomic_DNA"/>
</dbReference>
<protein>
    <submittedName>
        <fullName evidence="2">Uncharacterized protein</fullName>
    </submittedName>
</protein>
<keyword evidence="3" id="KW-1185">Reference proteome</keyword>
<reference evidence="2 3" key="1">
    <citation type="submission" date="2015-04" db="EMBL/GenBank/DDBJ databases">
        <title>Complete genome sequence of Schizopora paradoxa KUC8140, a cosmopolitan wood degrader in East Asia.</title>
        <authorList>
            <consortium name="DOE Joint Genome Institute"/>
            <person name="Min B."/>
            <person name="Park H."/>
            <person name="Jang Y."/>
            <person name="Kim J.-J."/>
            <person name="Kim K.H."/>
            <person name="Pangilinan J."/>
            <person name="Lipzen A."/>
            <person name="Riley R."/>
            <person name="Grigoriev I.V."/>
            <person name="Spatafora J.W."/>
            <person name="Choi I.-G."/>
        </authorList>
    </citation>
    <scope>NUCLEOTIDE SEQUENCE [LARGE SCALE GENOMIC DNA]</scope>
    <source>
        <strain evidence="2 3">KUC8140</strain>
    </source>
</reference>
<dbReference type="InParanoid" id="A0A0H2R3D0"/>
<evidence type="ECO:0000313" key="3">
    <source>
        <dbReference type="Proteomes" id="UP000053477"/>
    </source>
</evidence>
<evidence type="ECO:0000256" key="1">
    <source>
        <dbReference type="SAM" id="MobiDB-lite"/>
    </source>
</evidence>
<sequence>MPISEPIGRPESDAGVHWALGVVDYTHSRIEYWDSLKGVGDPNTFHKVIKHYICGAAHSEKQNRKQSRGSGEAARSWSFISREV</sequence>
<organism evidence="2 3">
    <name type="scientific">Schizopora paradoxa</name>
    <dbReference type="NCBI Taxonomy" id="27342"/>
    <lineage>
        <taxon>Eukaryota</taxon>
        <taxon>Fungi</taxon>
        <taxon>Dikarya</taxon>
        <taxon>Basidiomycota</taxon>
        <taxon>Agaricomycotina</taxon>
        <taxon>Agaricomycetes</taxon>
        <taxon>Hymenochaetales</taxon>
        <taxon>Schizoporaceae</taxon>
        <taxon>Schizopora</taxon>
    </lineage>
</organism>
<feature type="region of interest" description="Disordered" evidence="1">
    <location>
        <begin position="59"/>
        <end position="84"/>
    </location>
</feature>
<proteinExistence type="predicted"/>
<name>A0A0H2R3D0_9AGAM</name>
<dbReference type="Proteomes" id="UP000053477">
    <property type="component" value="Unassembled WGS sequence"/>
</dbReference>
<gene>
    <name evidence="2" type="ORF">SCHPADRAFT_946215</name>
</gene>
<evidence type="ECO:0000313" key="2">
    <source>
        <dbReference type="EMBL" id="KLO06290.1"/>
    </source>
</evidence>
<dbReference type="Gene3D" id="3.30.310.130">
    <property type="entry name" value="Ubiquitin-related"/>
    <property type="match status" value="1"/>
</dbReference>
<accession>A0A0H2R3D0</accession>
<dbReference type="SUPFAM" id="SSF54001">
    <property type="entry name" value="Cysteine proteinases"/>
    <property type="match status" value="1"/>
</dbReference>
<dbReference type="InterPro" id="IPR038765">
    <property type="entry name" value="Papain-like_cys_pep_sf"/>
</dbReference>
<dbReference type="AlphaFoldDB" id="A0A0H2R3D0"/>